<accession>A0A645ISQ8</accession>
<dbReference type="AlphaFoldDB" id="A0A645ISQ8"/>
<reference evidence="2" key="1">
    <citation type="submission" date="2019-08" db="EMBL/GenBank/DDBJ databases">
        <authorList>
            <person name="Kucharzyk K."/>
            <person name="Murdoch R.W."/>
            <person name="Higgins S."/>
            <person name="Loffler F."/>
        </authorList>
    </citation>
    <scope>NUCLEOTIDE SEQUENCE</scope>
</reference>
<comment type="caution">
    <text evidence="2">The sequence shown here is derived from an EMBL/GenBank/DDBJ whole genome shotgun (WGS) entry which is preliminary data.</text>
</comment>
<gene>
    <name evidence="2" type="ORF">SDC9_199059</name>
</gene>
<dbReference type="InterPro" id="IPR000477">
    <property type="entry name" value="RT_dom"/>
</dbReference>
<evidence type="ECO:0000259" key="1">
    <source>
        <dbReference type="PROSITE" id="PS50878"/>
    </source>
</evidence>
<dbReference type="InterPro" id="IPR043502">
    <property type="entry name" value="DNA/RNA_pol_sf"/>
</dbReference>
<evidence type="ECO:0000313" key="2">
    <source>
        <dbReference type="EMBL" id="MPN51414.1"/>
    </source>
</evidence>
<proteinExistence type="predicted"/>
<organism evidence="2">
    <name type="scientific">bioreactor metagenome</name>
    <dbReference type="NCBI Taxonomy" id="1076179"/>
    <lineage>
        <taxon>unclassified sequences</taxon>
        <taxon>metagenomes</taxon>
        <taxon>ecological metagenomes</taxon>
    </lineage>
</organism>
<name>A0A645ISQ8_9ZZZZ</name>
<protein>
    <recommendedName>
        <fullName evidence="1">Reverse transcriptase domain-containing protein</fullName>
    </recommendedName>
</protein>
<feature type="domain" description="Reverse transcriptase" evidence="1">
    <location>
        <begin position="1"/>
        <end position="66"/>
    </location>
</feature>
<dbReference type="SUPFAM" id="SSF56672">
    <property type="entry name" value="DNA/RNA polymerases"/>
    <property type="match status" value="1"/>
</dbReference>
<sequence>MKDDLGVRHYARYMDDWVVISDDKTYLREILRLAIRFLEGDPCLRINPKSGIIPISHGLDFCGYRIFRHYLLPRKRNVRKAKNALTFLSSKVNEGVVPYDKFRSTLMSFIGYMKHCRGSRTVDSVLSNITIRNHEANNENTIDLLRRQTTTGSSHPSYDSGAQALL</sequence>
<dbReference type="PROSITE" id="PS50878">
    <property type="entry name" value="RT_POL"/>
    <property type="match status" value="1"/>
</dbReference>
<dbReference type="EMBL" id="VSSQ01116504">
    <property type="protein sequence ID" value="MPN51414.1"/>
    <property type="molecule type" value="Genomic_DNA"/>
</dbReference>